<accession>A0A1M7Z7F1</accession>
<dbReference type="Pfam" id="PF07995">
    <property type="entry name" value="GSDH"/>
    <property type="match status" value="1"/>
</dbReference>
<protein>
    <submittedName>
        <fullName evidence="4">Glucose/arabinose dehydrogenase, beta-propeller fold</fullName>
    </submittedName>
</protein>
<feature type="region of interest" description="Disordered" evidence="1">
    <location>
        <begin position="379"/>
        <end position="404"/>
    </location>
</feature>
<reference evidence="4 5" key="1">
    <citation type="submission" date="2016-12" db="EMBL/GenBank/DDBJ databases">
        <authorList>
            <person name="Song W.-J."/>
            <person name="Kurnit D.M."/>
        </authorList>
    </citation>
    <scope>NUCLEOTIDE SEQUENCE [LARGE SCALE GENOMIC DNA]</scope>
    <source>
        <strain evidence="4 5">DSM 19599</strain>
    </source>
</reference>
<feature type="chain" id="PRO_5011958117" evidence="2">
    <location>
        <begin position="25"/>
        <end position="404"/>
    </location>
</feature>
<organism evidence="4 5">
    <name type="scientific">Pseudoxanthobacter soli DSM 19599</name>
    <dbReference type="NCBI Taxonomy" id="1123029"/>
    <lineage>
        <taxon>Bacteria</taxon>
        <taxon>Pseudomonadati</taxon>
        <taxon>Pseudomonadota</taxon>
        <taxon>Alphaproteobacteria</taxon>
        <taxon>Hyphomicrobiales</taxon>
        <taxon>Segnochrobactraceae</taxon>
        <taxon>Pseudoxanthobacter</taxon>
    </lineage>
</organism>
<keyword evidence="2" id="KW-0732">Signal</keyword>
<evidence type="ECO:0000256" key="2">
    <source>
        <dbReference type="SAM" id="SignalP"/>
    </source>
</evidence>
<dbReference type="Gene3D" id="2.120.10.30">
    <property type="entry name" value="TolB, C-terminal domain"/>
    <property type="match status" value="1"/>
</dbReference>
<dbReference type="InterPro" id="IPR011041">
    <property type="entry name" value="Quinoprot_gluc/sorb_DH_b-prop"/>
</dbReference>
<dbReference type="SUPFAM" id="SSF50952">
    <property type="entry name" value="Soluble quinoprotein glucose dehydrogenase"/>
    <property type="match status" value="1"/>
</dbReference>
<dbReference type="AlphaFoldDB" id="A0A1M7Z7F1"/>
<dbReference type="STRING" id="1123029.SAMN02745172_00355"/>
<evidence type="ECO:0000313" key="4">
    <source>
        <dbReference type="EMBL" id="SHO60616.1"/>
    </source>
</evidence>
<feature type="domain" description="Glucose/Sorbosone dehydrogenase" evidence="3">
    <location>
        <begin position="52"/>
        <end position="378"/>
    </location>
</feature>
<dbReference type="PANTHER" id="PTHR19328">
    <property type="entry name" value="HEDGEHOG-INTERACTING PROTEIN"/>
    <property type="match status" value="1"/>
</dbReference>
<dbReference type="Proteomes" id="UP000186406">
    <property type="component" value="Unassembled WGS sequence"/>
</dbReference>
<gene>
    <name evidence="4" type="ORF">SAMN02745172_00355</name>
</gene>
<evidence type="ECO:0000259" key="3">
    <source>
        <dbReference type="Pfam" id="PF07995"/>
    </source>
</evidence>
<keyword evidence="5" id="KW-1185">Reference proteome</keyword>
<name>A0A1M7Z7F1_9HYPH</name>
<feature type="compositionally biased region" description="Low complexity" evidence="1">
    <location>
        <begin position="392"/>
        <end position="404"/>
    </location>
</feature>
<evidence type="ECO:0000256" key="1">
    <source>
        <dbReference type="SAM" id="MobiDB-lite"/>
    </source>
</evidence>
<feature type="signal peptide" evidence="2">
    <location>
        <begin position="1"/>
        <end position="24"/>
    </location>
</feature>
<dbReference type="PANTHER" id="PTHR19328:SF75">
    <property type="entry name" value="ALDOSE SUGAR DEHYDROGENASE YLII"/>
    <property type="match status" value="1"/>
</dbReference>
<dbReference type="InterPro" id="IPR011042">
    <property type="entry name" value="6-blade_b-propeller_TolB-like"/>
</dbReference>
<evidence type="ECO:0000313" key="5">
    <source>
        <dbReference type="Proteomes" id="UP000186406"/>
    </source>
</evidence>
<dbReference type="EMBL" id="FRXO01000001">
    <property type="protein sequence ID" value="SHO60616.1"/>
    <property type="molecule type" value="Genomic_DNA"/>
</dbReference>
<sequence length="404" mass="43790">MKALIAIGTAAFVALGAPATPLRAAEQPADTADPIPEAEEGDFNLVTVAAPLANPWSVAFLPDGRPIVTERPGRLNIVEGVGGKITPVSGVPEVFVAGHGGLLDVHLDPQFEKNKTLYLSYTWGHRAASTLRVARAKLDGDKLTNVEVIYESWPPLPGIENFGGRITIDKDNYLFLSVGDRFDLSKPQDLGSSWGKIIRIKTDGAIPTDNPFVGVPGARKEIWAYGVRNPQGLTFDPDTGKLWEIEHGPQGGDELNIIEPGRNYGWPVITYGIGYDNKPIGIGTEAKGMEQPIYYWKPSIATSGLAIYKTGPFPQWKNTIWVGGLASEILDQLKMNGERVAQEHRFLEGEIGRIRDVRVGPEGFLYLTTDLEDGGLYRIEPKANPGEQSSENDTPATNAAAPAK</sequence>
<dbReference type="RefSeq" id="WP_073625475.1">
    <property type="nucleotide sequence ID" value="NZ_FRXO01000001.1"/>
</dbReference>
<dbReference type="InterPro" id="IPR012938">
    <property type="entry name" value="Glc/Sorbosone_DH"/>
</dbReference>
<proteinExistence type="predicted"/>